<dbReference type="GO" id="GO:0008703">
    <property type="term" value="F:5-amino-6-(5-phosphoribosylamino)uracil reductase activity"/>
    <property type="evidence" value="ECO:0007669"/>
    <property type="project" value="InterPro"/>
</dbReference>
<dbReference type="OrthoDB" id="3427770at2"/>
<dbReference type="Gene3D" id="3.40.430.10">
    <property type="entry name" value="Dihydrofolate Reductase, subunit A"/>
    <property type="match status" value="1"/>
</dbReference>
<dbReference type="Pfam" id="PF01872">
    <property type="entry name" value="RibD_C"/>
    <property type="match status" value="1"/>
</dbReference>
<dbReference type="PANTHER" id="PTHR38011:SF11">
    <property type="entry name" value="2,5-DIAMINO-6-RIBOSYLAMINO-4(3H)-PYRIMIDINONE 5'-PHOSPHATE REDUCTASE"/>
    <property type="match status" value="1"/>
</dbReference>
<dbReference type="AlphaFoldDB" id="A0A5C5R8M0"/>
<dbReference type="Proteomes" id="UP000317291">
    <property type="component" value="Unassembled WGS sequence"/>
</dbReference>
<dbReference type="InterPro" id="IPR050765">
    <property type="entry name" value="Riboflavin_Biosynth_HTPR"/>
</dbReference>
<keyword evidence="3" id="KW-1185">Reference proteome</keyword>
<dbReference type="SUPFAM" id="SSF53597">
    <property type="entry name" value="Dihydrofolate reductase-like"/>
    <property type="match status" value="1"/>
</dbReference>
<feature type="domain" description="Bacterial bifunctional deaminase-reductase C-terminal" evidence="1">
    <location>
        <begin position="8"/>
        <end position="155"/>
    </location>
</feature>
<proteinExistence type="predicted"/>
<dbReference type="GO" id="GO:0009231">
    <property type="term" value="P:riboflavin biosynthetic process"/>
    <property type="evidence" value="ECO:0007669"/>
    <property type="project" value="InterPro"/>
</dbReference>
<evidence type="ECO:0000313" key="2">
    <source>
        <dbReference type="EMBL" id="TWS19459.1"/>
    </source>
</evidence>
<gene>
    <name evidence="2" type="ORF">FK529_09680</name>
</gene>
<sequence length="187" mass="20476">MTAYSYYTASTLDGFLADENDSLDWLLSQPIDDGGPMNIEEYMAGVGAIVMGYTTYQWVVDRVEAGDEPWYYGDYAVFVFTHRELEPIHPGVRFVAGAPAELRGTIEEAAGEKGVWVVGGGDLAAQFAEAGMLDEVVISYAPATVGSGRPLFPRAFDFELVEWARNKSFLCGRYRVVGARTAAPPRI</sequence>
<protein>
    <submittedName>
        <fullName evidence="2">Dihydrofolate reductase</fullName>
    </submittedName>
</protein>
<organism evidence="2 3">
    <name type="scientific">Tsukamurella asaccharolytica</name>
    <dbReference type="NCBI Taxonomy" id="2592067"/>
    <lineage>
        <taxon>Bacteria</taxon>
        <taxon>Bacillati</taxon>
        <taxon>Actinomycetota</taxon>
        <taxon>Actinomycetes</taxon>
        <taxon>Mycobacteriales</taxon>
        <taxon>Tsukamurellaceae</taxon>
        <taxon>Tsukamurella</taxon>
    </lineage>
</organism>
<dbReference type="EMBL" id="VIGW01000004">
    <property type="protein sequence ID" value="TWS19459.1"/>
    <property type="molecule type" value="Genomic_DNA"/>
</dbReference>
<dbReference type="PANTHER" id="PTHR38011">
    <property type="entry name" value="DIHYDROFOLATE REDUCTASE FAMILY PROTEIN (AFU_ORTHOLOGUE AFUA_8G06820)"/>
    <property type="match status" value="1"/>
</dbReference>
<dbReference type="InterPro" id="IPR002734">
    <property type="entry name" value="RibDG_C"/>
</dbReference>
<comment type="caution">
    <text evidence="2">The sequence shown here is derived from an EMBL/GenBank/DDBJ whole genome shotgun (WGS) entry which is preliminary data.</text>
</comment>
<evidence type="ECO:0000259" key="1">
    <source>
        <dbReference type="Pfam" id="PF01872"/>
    </source>
</evidence>
<dbReference type="RefSeq" id="WP_146560783.1">
    <property type="nucleotide sequence ID" value="NZ_VIGW01000004.1"/>
</dbReference>
<name>A0A5C5R8M0_9ACTN</name>
<dbReference type="InterPro" id="IPR024072">
    <property type="entry name" value="DHFR-like_dom_sf"/>
</dbReference>
<accession>A0A5C5R8M0</accession>
<evidence type="ECO:0000313" key="3">
    <source>
        <dbReference type="Proteomes" id="UP000317291"/>
    </source>
</evidence>
<reference evidence="2 3" key="1">
    <citation type="submission" date="2019-06" db="EMBL/GenBank/DDBJ databases">
        <title>Tsukamurella conjunctivitidis sp. nov., Tsukamurella assacharolytica sp. nov. and Tsukamurella sputae sp. nov. isolated from patients with conjunctivitis, bacteraemia (lymphoma) and respiratory infection (sputum) in Hong Kong.</title>
        <authorList>
            <person name="Teng J.L.L."/>
            <person name="Lee H.H."/>
            <person name="Fong J.Y.H."/>
            <person name="Fok K.M.N."/>
            <person name="Lau S.K.P."/>
            <person name="Woo P.C.Y."/>
        </authorList>
    </citation>
    <scope>NUCLEOTIDE SEQUENCE [LARGE SCALE GENOMIC DNA]</scope>
    <source>
        <strain evidence="2 3">HKU71</strain>
    </source>
</reference>